<dbReference type="Proteomes" id="UP000494214">
    <property type="component" value="Unassembled WGS sequence"/>
</dbReference>
<keyword evidence="3" id="KW-0830">Ubiquinone</keyword>
<evidence type="ECO:0000313" key="4">
    <source>
        <dbReference type="Proteomes" id="UP000494214"/>
    </source>
</evidence>
<dbReference type="InterPro" id="IPR050508">
    <property type="entry name" value="Methyltransf_Superfamily"/>
</dbReference>
<keyword evidence="3" id="KW-0808">Transferase</keyword>
<feature type="domain" description="Methyltransferase type 11" evidence="2">
    <location>
        <begin position="237"/>
        <end position="334"/>
    </location>
</feature>
<feature type="domain" description="Methyltransferase type 11" evidence="2">
    <location>
        <begin position="37"/>
        <end position="120"/>
    </location>
</feature>
<accession>A0A6S7AC48</accession>
<organism evidence="3 4">
    <name type="scientific">Achromobacter animicus</name>
    <dbReference type="NCBI Taxonomy" id="1389935"/>
    <lineage>
        <taxon>Bacteria</taxon>
        <taxon>Pseudomonadati</taxon>
        <taxon>Pseudomonadota</taxon>
        <taxon>Betaproteobacteria</taxon>
        <taxon>Burkholderiales</taxon>
        <taxon>Alcaligenaceae</taxon>
        <taxon>Achromobacter</taxon>
    </lineage>
</organism>
<dbReference type="AlphaFoldDB" id="A0A6S7AC48"/>
<sequence length="752" mass="82675">MVNKISPHSEVPDREPTVLGGIERVIRTCGMSKVLCLGRSSSAHVTALLKHGVDAVGFSESTATAQGAGGQITGGTLSGSVTQLPFQDAEFGTVLIVDCLEYVHAGKVEQALSEIRRVAQRYVWLQVATTAAAQDPARLTVQDRAWWERLCFEAGFRKHPAYYAVNDYESLNSDGASICILLERMPAAAEAAYPLSSLDEERSLHMDMFRDTGTRSDAHVGRYHFASKYIRPGDVVLDAACGLGYGTYTLKGLTAASSFRGIDGSTSAIDYANACYSVDQTITFSEGFLPECLFDIPDNSVDVVVCFETLEHVERPADLLKEFHRILTPGGRIISSVPNDWSDETGEDPNPYHFHVYDISKFTSQMEGCFEIEHLFGQTADRVKLANGRCEWERRPRQLREIGLDETEGVESEWLLAIAAKSPIGGEDVPYVDKGYTSEERVTTGNALAFSRDYENPWLIRSLIALGSRTSNGRLREKWARQTLIKASPDSPDAGAAFCILAYLALNREIVLNDADSEAIKRYIANGQASSNPSVLRWQVSLAYVQGLLSLSVGDRKGAKEYLRWVLDADVASFSVSLLTKPAQAGYLLGLLEAVDGDLAAARQTWRQTAVDVQGAMAQYFSAPHLTPAPFVLRETAAAMLFCGRILAADKHSGSLNSAPAAFFANAANDYLSEIERLTALALKFEYQLVAEARENGRALASQAHQLAEIQEYVVALEQSRNEQKLQMAELRQYISDLEESKSRLTQELQKR</sequence>
<evidence type="ECO:0000256" key="1">
    <source>
        <dbReference type="SAM" id="Coils"/>
    </source>
</evidence>
<name>A0A6S7AC48_9BURK</name>
<dbReference type="EC" id="2.1.1.222" evidence="3"/>
<dbReference type="PANTHER" id="PTHR42912">
    <property type="entry name" value="METHYLTRANSFERASE"/>
    <property type="match status" value="1"/>
</dbReference>
<dbReference type="InterPro" id="IPR029063">
    <property type="entry name" value="SAM-dependent_MTases_sf"/>
</dbReference>
<dbReference type="InterPro" id="IPR013216">
    <property type="entry name" value="Methyltransf_11"/>
</dbReference>
<keyword evidence="4" id="KW-1185">Reference proteome</keyword>
<keyword evidence="1" id="KW-0175">Coiled coil</keyword>
<feature type="coiled-coil region" evidence="1">
    <location>
        <begin position="721"/>
        <end position="748"/>
    </location>
</feature>
<evidence type="ECO:0000313" key="3">
    <source>
        <dbReference type="EMBL" id="CAB3725122.1"/>
    </source>
</evidence>
<proteinExistence type="predicted"/>
<dbReference type="Pfam" id="PF08241">
    <property type="entry name" value="Methyltransf_11"/>
    <property type="match status" value="2"/>
</dbReference>
<gene>
    <name evidence="3" type="primary">COQ3</name>
    <name evidence="3" type="ORF">LMG26690_04267</name>
</gene>
<evidence type="ECO:0000259" key="2">
    <source>
        <dbReference type="Pfam" id="PF08241"/>
    </source>
</evidence>
<reference evidence="3 4" key="1">
    <citation type="submission" date="2020-04" db="EMBL/GenBank/DDBJ databases">
        <authorList>
            <person name="De Canck E."/>
        </authorList>
    </citation>
    <scope>NUCLEOTIDE SEQUENCE [LARGE SCALE GENOMIC DNA]</scope>
    <source>
        <strain evidence="3 4">LMG 26690</strain>
    </source>
</reference>
<keyword evidence="3" id="KW-0489">Methyltransferase</keyword>
<dbReference type="CDD" id="cd02440">
    <property type="entry name" value="AdoMet_MTases"/>
    <property type="match status" value="1"/>
</dbReference>
<dbReference type="Gene3D" id="3.40.50.150">
    <property type="entry name" value="Vaccinia Virus protein VP39"/>
    <property type="match status" value="2"/>
</dbReference>
<protein>
    <submittedName>
        <fullName evidence="3">Ubiquinone biosynthesis O-methyltransferase, mitochondrial</fullName>
        <ecNumber evidence="3">2.1.1.222</ecNumber>
    </submittedName>
</protein>
<dbReference type="EMBL" id="CADIJM010000011">
    <property type="protein sequence ID" value="CAB3725122.1"/>
    <property type="molecule type" value="Genomic_DNA"/>
</dbReference>
<dbReference type="GO" id="GO:0102208">
    <property type="term" value="F:2-polyprenyl-6-hydroxyphenol methylase activity"/>
    <property type="evidence" value="ECO:0007669"/>
    <property type="project" value="UniProtKB-EC"/>
</dbReference>
<dbReference type="GO" id="GO:0032259">
    <property type="term" value="P:methylation"/>
    <property type="evidence" value="ECO:0007669"/>
    <property type="project" value="UniProtKB-KW"/>
</dbReference>
<dbReference type="SUPFAM" id="SSF53335">
    <property type="entry name" value="S-adenosyl-L-methionine-dependent methyltransferases"/>
    <property type="match status" value="2"/>
</dbReference>
<dbReference type="GO" id="GO:0008757">
    <property type="term" value="F:S-adenosylmethionine-dependent methyltransferase activity"/>
    <property type="evidence" value="ECO:0007669"/>
    <property type="project" value="InterPro"/>
</dbReference>